<evidence type="ECO:0000256" key="1">
    <source>
        <dbReference type="SAM" id="MobiDB-lite"/>
    </source>
</evidence>
<comment type="caution">
    <text evidence="4">The sequence shown here is derived from an EMBL/GenBank/DDBJ whole genome shotgun (WGS) entry which is preliminary data.</text>
</comment>
<accession>A0A931DE21</accession>
<sequence>MRTAPPSALTAALACAAAVLTGPAAAAHHGWEEFDTARPFYAAGTVASVRWGNPHPEVRLRVTRPVTLPGGLAGREIPAELEALGGRDVLRATRPLEGDDAEITLILAPVERLSSWGMPDRVRDGERLEVVGYAHREERGELRPELVIRQDGRAVRQRSVALPAAPAADGGGAGEAPSGDEAGGDGAAAPWVLGGLGALAAAGAVLLLARRARR</sequence>
<feature type="transmembrane region" description="Helical" evidence="2">
    <location>
        <begin position="188"/>
        <end position="209"/>
    </location>
</feature>
<reference evidence="4" key="1">
    <citation type="submission" date="2020-11" db="EMBL/GenBank/DDBJ databases">
        <title>Sequencing the genomes of 1000 actinobacteria strains.</title>
        <authorList>
            <person name="Klenk H.-P."/>
        </authorList>
    </citation>
    <scope>NUCLEOTIDE SEQUENCE</scope>
    <source>
        <strain evidence="4">DSM 43175</strain>
    </source>
</reference>
<dbReference type="RefSeq" id="WP_197011116.1">
    <property type="nucleotide sequence ID" value="NZ_BAABES010000020.1"/>
</dbReference>
<dbReference type="InterPro" id="IPR046150">
    <property type="entry name" value="DUF6152"/>
</dbReference>
<dbReference type="EMBL" id="JADOUA010000001">
    <property type="protein sequence ID" value="MBG6088390.1"/>
    <property type="molecule type" value="Genomic_DNA"/>
</dbReference>
<proteinExistence type="predicted"/>
<dbReference type="PROSITE" id="PS51257">
    <property type="entry name" value="PROKAR_LIPOPROTEIN"/>
    <property type="match status" value="1"/>
</dbReference>
<organism evidence="4 5">
    <name type="scientific">Actinomadura viridis</name>
    <dbReference type="NCBI Taxonomy" id="58110"/>
    <lineage>
        <taxon>Bacteria</taxon>
        <taxon>Bacillati</taxon>
        <taxon>Actinomycetota</taxon>
        <taxon>Actinomycetes</taxon>
        <taxon>Streptosporangiales</taxon>
        <taxon>Thermomonosporaceae</taxon>
        <taxon>Actinomadura</taxon>
    </lineage>
</organism>
<evidence type="ECO:0000256" key="2">
    <source>
        <dbReference type="SAM" id="Phobius"/>
    </source>
</evidence>
<protein>
    <submittedName>
        <fullName evidence="4">Uncharacterized protein</fullName>
    </submittedName>
</protein>
<keyword evidence="2" id="KW-0812">Transmembrane</keyword>
<evidence type="ECO:0000313" key="5">
    <source>
        <dbReference type="Proteomes" id="UP000614047"/>
    </source>
</evidence>
<keyword evidence="2" id="KW-1133">Transmembrane helix</keyword>
<keyword evidence="5" id="KW-1185">Reference proteome</keyword>
<feature type="chain" id="PRO_5036748999" evidence="3">
    <location>
        <begin position="27"/>
        <end position="214"/>
    </location>
</feature>
<keyword evidence="3" id="KW-0732">Signal</keyword>
<dbReference type="Pfam" id="PF19649">
    <property type="entry name" value="DUF6152"/>
    <property type="match status" value="1"/>
</dbReference>
<feature type="signal peptide" evidence="3">
    <location>
        <begin position="1"/>
        <end position="26"/>
    </location>
</feature>
<keyword evidence="2" id="KW-0472">Membrane</keyword>
<name>A0A931DE21_9ACTN</name>
<gene>
    <name evidence="4" type="ORF">IW256_002503</name>
</gene>
<dbReference type="AlphaFoldDB" id="A0A931DE21"/>
<feature type="region of interest" description="Disordered" evidence="1">
    <location>
        <begin position="162"/>
        <end position="183"/>
    </location>
</feature>
<evidence type="ECO:0000256" key="3">
    <source>
        <dbReference type="SAM" id="SignalP"/>
    </source>
</evidence>
<dbReference type="Proteomes" id="UP000614047">
    <property type="component" value="Unassembled WGS sequence"/>
</dbReference>
<evidence type="ECO:0000313" key="4">
    <source>
        <dbReference type="EMBL" id="MBG6088390.1"/>
    </source>
</evidence>